<sequence length="84" mass="9966">MGENMEAEYTTAKEWYKANRRELKKYRGQWIAYTNQGVISCDRDYDKMKDGIPADIPNLSYVIDRIYESEFVEPVRFPGFHCCN</sequence>
<dbReference type="Proteomes" id="UP001384579">
    <property type="component" value="Unassembled WGS sequence"/>
</dbReference>
<dbReference type="RefSeq" id="WP_340541354.1">
    <property type="nucleotide sequence ID" value="NZ_JBBLXS010000074.1"/>
</dbReference>
<gene>
    <name evidence="2" type="ORF">WMG39_08025</name>
</gene>
<feature type="domain" description="DUF5678" evidence="1">
    <location>
        <begin position="22"/>
        <end position="50"/>
    </location>
</feature>
<dbReference type="InterPro" id="IPR043734">
    <property type="entry name" value="DUF5678"/>
</dbReference>
<organism evidence="2 3">
    <name type="scientific">Microcoleus anatoxicus PTRS2</name>
    <dbReference type="NCBI Taxonomy" id="2705321"/>
    <lineage>
        <taxon>Bacteria</taxon>
        <taxon>Bacillati</taxon>
        <taxon>Cyanobacteriota</taxon>
        <taxon>Cyanophyceae</taxon>
        <taxon>Oscillatoriophycideae</taxon>
        <taxon>Oscillatoriales</taxon>
        <taxon>Microcoleaceae</taxon>
        <taxon>Microcoleus</taxon>
        <taxon>Microcoleus anatoxicus</taxon>
    </lineage>
</organism>
<evidence type="ECO:0000313" key="3">
    <source>
        <dbReference type="Proteomes" id="UP001384579"/>
    </source>
</evidence>
<evidence type="ECO:0000259" key="1">
    <source>
        <dbReference type="Pfam" id="PF18929"/>
    </source>
</evidence>
<protein>
    <submittedName>
        <fullName evidence="2">DUF5678 domain-containing protein</fullName>
    </submittedName>
</protein>
<dbReference type="Pfam" id="PF18929">
    <property type="entry name" value="DUF5678"/>
    <property type="match status" value="1"/>
</dbReference>
<evidence type="ECO:0000313" key="2">
    <source>
        <dbReference type="EMBL" id="MEK0184804.1"/>
    </source>
</evidence>
<keyword evidence="3" id="KW-1185">Reference proteome</keyword>
<dbReference type="EMBL" id="JBBLXS010000074">
    <property type="protein sequence ID" value="MEK0184804.1"/>
    <property type="molecule type" value="Genomic_DNA"/>
</dbReference>
<proteinExistence type="predicted"/>
<reference evidence="2 3" key="1">
    <citation type="journal article" date="2020" name="Harmful Algae">
        <title>Molecular and morphological characterization of a novel dihydroanatoxin-a producing Microcoleus species (cyanobacteria) from the Russian River, California, USA.</title>
        <authorList>
            <person name="Conklin K.Y."/>
            <person name="Stancheva R."/>
            <person name="Otten T.G."/>
            <person name="Fadness R."/>
            <person name="Boyer G.L."/>
            <person name="Read B."/>
            <person name="Zhang X."/>
            <person name="Sheath R.G."/>
        </authorList>
    </citation>
    <scope>NUCLEOTIDE SEQUENCE [LARGE SCALE GENOMIC DNA]</scope>
    <source>
        <strain evidence="2 3">PTRS2</strain>
    </source>
</reference>
<comment type="caution">
    <text evidence="2">The sequence shown here is derived from an EMBL/GenBank/DDBJ whole genome shotgun (WGS) entry which is preliminary data.</text>
</comment>
<accession>A0ABU8YK88</accession>
<name>A0ABU8YK88_9CYAN</name>